<dbReference type="PANTHER" id="PTHR32196">
    <property type="entry name" value="ABC TRANSPORTER PERMEASE PROTEIN YPHD-RELATED-RELATED"/>
    <property type="match status" value="1"/>
</dbReference>
<feature type="transmembrane region" description="Helical" evidence="8">
    <location>
        <begin position="20"/>
        <end position="40"/>
    </location>
</feature>
<evidence type="ECO:0000313" key="9">
    <source>
        <dbReference type="EMBL" id="WHA42606.1"/>
    </source>
</evidence>
<dbReference type="Pfam" id="PF02653">
    <property type="entry name" value="BPD_transp_2"/>
    <property type="match status" value="1"/>
</dbReference>
<evidence type="ECO:0000256" key="2">
    <source>
        <dbReference type="ARBA" id="ARBA00022448"/>
    </source>
</evidence>
<proteinExistence type="predicted"/>
<accession>A0AAF0HDZ1</accession>
<feature type="transmembrane region" description="Helical" evidence="8">
    <location>
        <begin position="213"/>
        <end position="239"/>
    </location>
</feature>
<keyword evidence="6 8" id="KW-1133">Transmembrane helix</keyword>
<dbReference type="GO" id="GO:0022857">
    <property type="term" value="F:transmembrane transporter activity"/>
    <property type="evidence" value="ECO:0007669"/>
    <property type="project" value="InterPro"/>
</dbReference>
<dbReference type="InterPro" id="IPR001851">
    <property type="entry name" value="ABC_transp_permease"/>
</dbReference>
<dbReference type="GO" id="GO:0005886">
    <property type="term" value="C:plasma membrane"/>
    <property type="evidence" value="ECO:0007669"/>
    <property type="project" value="UniProtKB-SubCell"/>
</dbReference>
<evidence type="ECO:0000256" key="1">
    <source>
        <dbReference type="ARBA" id="ARBA00004651"/>
    </source>
</evidence>
<dbReference type="PANTHER" id="PTHR32196:SF21">
    <property type="entry name" value="ABC TRANSPORTER PERMEASE PROTEIN YPHD-RELATED"/>
    <property type="match status" value="1"/>
</dbReference>
<evidence type="ECO:0000256" key="5">
    <source>
        <dbReference type="ARBA" id="ARBA00022692"/>
    </source>
</evidence>
<keyword evidence="3" id="KW-1003">Cell membrane</keyword>
<evidence type="ECO:0000256" key="3">
    <source>
        <dbReference type="ARBA" id="ARBA00022475"/>
    </source>
</evidence>
<feature type="transmembrane region" description="Helical" evidence="8">
    <location>
        <begin position="100"/>
        <end position="119"/>
    </location>
</feature>
<feature type="transmembrane region" description="Helical" evidence="8">
    <location>
        <begin position="302"/>
        <end position="322"/>
    </location>
</feature>
<feature type="transmembrane region" description="Helical" evidence="8">
    <location>
        <begin position="251"/>
        <end position="270"/>
    </location>
</feature>
<comment type="subcellular location">
    <subcellularLocation>
        <location evidence="1">Cell membrane</location>
        <topology evidence="1">Multi-pass membrane protein</topology>
    </subcellularLocation>
</comment>
<dbReference type="Proteomes" id="UP000298664">
    <property type="component" value="Chromosome Linear"/>
</dbReference>
<evidence type="ECO:0000313" key="10">
    <source>
        <dbReference type="Proteomes" id="UP000298664"/>
    </source>
</evidence>
<reference evidence="9" key="1">
    <citation type="submission" date="2023-05" db="EMBL/GenBank/DDBJ databases">
        <title>Complete genome sequence of Agrobacterium larrymoorei CFBP5477.</title>
        <authorList>
            <person name="Yen H.-C."/>
            <person name="Chou L."/>
            <person name="Lin Y.-C."/>
            <person name="Lai E.-M."/>
            <person name="Kuo C.-H."/>
        </authorList>
    </citation>
    <scope>NUCLEOTIDE SEQUENCE</scope>
    <source>
        <strain evidence="9">CFBP5477</strain>
    </source>
</reference>
<evidence type="ECO:0000256" key="7">
    <source>
        <dbReference type="ARBA" id="ARBA00023136"/>
    </source>
</evidence>
<dbReference type="RefSeq" id="WP_137396059.1">
    <property type="nucleotide sequence ID" value="NZ_CP124734.1"/>
</dbReference>
<name>A0AAF0HDZ1_9HYPH</name>
<feature type="transmembrane region" description="Helical" evidence="8">
    <location>
        <begin position="277"/>
        <end position="296"/>
    </location>
</feature>
<feature type="transmembrane region" description="Helical" evidence="8">
    <location>
        <begin position="171"/>
        <end position="192"/>
    </location>
</feature>
<feature type="transmembrane region" description="Helical" evidence="8">
    <location>
        <begin position="131"/>
        <end position="151"/>
    </location>
</feature>
<evidence type="ECO:0000256" key="6">
    <source>
        <dbReference type="ARBA" id="ARBA00022989"/>
    </source>
</evidence>
<feature type="transmembrane region" description="Helical" evidence="8">
    <location>
        <begin position="61"/>
        <end position="94"/>
    </location>
</feature>
<keyword evidence="2" id="KW-0813">Transport</keyword>
<sequence>MTDVTASKPLVSRKSIALRWAPYALPAILVLFILVFSVLVPDIFPTLRTLKTLLRTESVAAILAIALIFPLIVSEFDVSIAAVLGLSAILVTGLPSLQGLPLPVAVLISISVCGLIGFINGVMIVRIGISALVATLGSSVIVTGMVFWYTNGNVIYNDIPPQLFLLAQTDVFGVPAPAVFLIVVAVAAWYVLELTPLGRYLYAIGGSKPAAELAGVNVKGLTILAFVIAGVLAGLAGILQAAQLGSGNPSVGPPFLLPAFASAFLGATAIKINRFNVLGTVVAVFTVAVGITGLQLLGMPFYAAPIFQGAALIIAVSASIYLKRRAA</sequence>
<organism evidence="9 10">
    <name type="scientific">Agrobacterium larrymoorei</name>
    <dbReference type="NCBI Taxonomy" id="160699"/>
    <lineage>
        <taxon>Bacteria</taxon>
        <taxon>Pseudomonadati</taxon>
        <taxon>Pseudomonadota</taxon>
        <taxon>Alphaproteobacteria</taxon>
        <taxon>Hyphomicrobiales</taxon>
        <taxon>Rhizobiaceae</taxon>
        <taxon>Rhizobium/Agrobacterium group</taxon>
        <taxon>Agrobacterium</taxon>
    </lineage>
</organism>
<keyword evidence="7 8" id="KW-0472">Membrane</keyword>
<evidence type="ECO:0000256" key="8">
    <source>
        <dbReference type="SAM" id="Phobius"/>
    </source>
</evidence>
<evidence type="ECO:0000256" key="4">
    <source>
        <dbReference type="ARBA" id="ARBA00022519"/>
    </source>
</evidence>
<protein>
    <submittedName>
        <fullName evidence="9">ABC transporter permease</fullName>
    </submittedName>
</protein>
<gene>
    <name evidence="9" type="ORF">CFBP5477_015090</name>
</gene>
<dbReference type="AlphaFoldDB" id="A0AAF0HDZ1"/>
<dbReference type="EMBL" id="CP124734">
    <property type="protein sequence ID" value="WHA42606.1"/>
    <property type="molecule type" value="Genomic_DNA"/>
</dbReference>
<keyword evidence="5 8" id="KW-0812">Transmembrane</keyword>
<keyword evidence="4" id="KW-0997">Cell inner membrane</keyword>
<dbReference type="CDD" id="cd06579">
    <property type="entry name" value="TM_PBP1_transp_AraH_like"/>
    <property type="match status" value="1"/>
</dbReference>